<evidence type="ECO:0000256" key="2">
    <source>
        <dbReference type="SAM" id="SignalP"/>
    </source>
</evidence>
<sequence>MGSSLSTSPFRSTRLRRLGALTALTLGLPALAACGEQTPVTTAPEPSSSVTQEPSASPEDDGQASSDPTWIAEGEGAAWWVLPSSAQGWEVTAWEDEGVNQLQRDDGCQITSQQNLLDTDASDREESDAWPEAAVDTYERAGFTDITYTTSDDSTSVRAEGTSEHVELVRMEVSYTGTDGVSYTGVRWFRAFTQIDVPVILQLSYFCPTDAYDGAALDTLLEDIAIGNPDPLDMDE</sequence>
<dbReference type="KEGG" id="ahw:NCTC11636_00041"/>
<evidence type="ECO:0000256" key="1">
    <source>
        <dbReference type="SAM" id="MobiDB-lite"/>
    </source>
</evidence>
<dbReference type="RefSeq" id="WP_126381035.1">
    <property type="nucleotide sequence ID" value="NZ_LR134350.1"/>
</dbReference>
<feature type="compositionally biased region" description="Polar residues" evidence="1">
    <location>
        <begin position="38"/>
        <end position="55"/>
    </location>
</feature>
<feature type="region of interest" description="Disordered" evidence="1">
    <location>
        <begin position="36"/>
        <end position="69"/>
    </location>
</feature>
<feature type="signal peptide" evidence="2">
    <location>
        <begin position="1"/>
        <end position="32"/>
    </location>
</feature>
<accession>A0A3S4R1F6</accession>
<organism evidence="3 4">
    <name type="scientific">Actinomyces howellii</name>
    <dbReference type="NCBI Taxonomy" id="52771"/>
    <lineage>
        <taxon>Bacteria</taxon>
        <taxon>Bacillati</taxon>
        <taxon>Actinomycetota</taxon>
        <taxon>Actinomycetes</taxon>
        <taxon>Actinomycetales</taxon>
        <taxon>Actinomycetaceae</taxon>
        <taxon>Actinomyces</taxon>
    </lineage>
</organism>
<dbReference type="Proteomes" id="UP000266895">
    <property type="component" value="Chromosome"/>
</dbReference>
<dbReference type="AlphaFoldDB" id="A0A3S4R1F6"/>
<gene>
    <name evidence="3" type="ORF">NCTC11636_00041</name>
</gene>
<dbReference type="OrthoDB" id="3789453at2"/>
<dbReference type="EMBL" id="LR134350">
    <property type="protein sequence ID" value="VEG25456.1"/>
    <property type="molecule type" value="Genomic_DNA"/>
</dbReference>
<feature type="chain" id="PRO_5018578959" evidence="2">
    <location>
        <begin position="33"/>
        <end position="236"/>
    </location>
</feature>
<proteinExistence type="predicted"/>
<protein>
    <submittedName>
        <fullName evidence="3">Uncharacterized protein</fullName>
    </submittedName>
</protein>
<evidence type="ECO:0000313" key="3">
    <source>
        <dbReference type="EMBL" id="VEG25456.1"/>
    </source>
</evidence>
<reference evidence="3 4" key="1">
    <citation type="submission" date="2018-12" db="EMBL/GenBank/DDBJ databases">
        <authorList>
            <consortium name="Pathogen Informatics"/>
        </authorList>
    </citation>
    <scope>NUCLEOTIDE SEQUENCE [LARGE SCALE GENOMIC DNA]</scope>
    <source>
        <strain evidence="3 4">NCTC11636</strain>
    </source>
</reference>
<keyword evidence="2" id="KW-0732">Signal</keyword>
<name>A0A3S4R1F6_9ACTO</name>
<keyword evidence="4" id="KW-1185">Reference proteome</keyword>
<evidence type="ECO:0000313" key="4">
    <source>
        <dbReference type="Proteomes" id="UP000266895"/>
    </source>
</evidence>